<keyword evidence="7 8" id="KW-0131">Cell cycle</keyword>
<accession>A0ABV2TJC2</accession>
<evidence type="ECO:0000256" key="6">
    <source>
        <dbReference type="ARBA" id="ARBA00023136"/>
    </source>
</evidence>
<gene>
    <name evidence="13" type="ORF">ABXR19_07435</name>
</gene>
<keyword evidence="1 9" id="KW-1003">Cell membrane</keyword>
<keyword evidence="3 8" id="KW-0132">Cell division</keyword>
<evidence type="ECO:0000256" key="8">
    <source>
        <dbReference type="RuleBase" id="RU003612"/>
    </source>
</evidence>
<keyword evidence="14" id="KW-1185">Reference proteome</keyword>
<dbReference type="PANTHER" id="PTHR38685">
    <property type="entry name" value="CELL DIVISION PROTEIN ZIPA"/>
    <property type="match status" value="1"/>
</dbReference>
<keyword evidence="6 9" id="KW-0472">Membrane</keyword>
<evidence type="ECO:0000256" key="5">
    <source>
        <dbReference type="ARBA" id="ARBA00022989"/>
    </source>
</evidence>
<evidence type="ECO:0000256" key="10">
    <source>
        <dbReference type="SAM" id="MobiDB-lite"/>
    </source>
</evidence>
<evidence type="ECO:0000256" key="2">
    <source>
        <dbReference type="ARBA" id="ARBA00022519"/>
    </source>
</evidence>
<evidence type="ECO:0000256" key="7">
    <source>
        <dbReference type="ARBA" id="ARBA00023306"/>
    </source>
</evidence>
<dbReference type="Pfam" id="PF04354">
    <property type="entry name" value="ZipA_C"/>
    <property type="match status" value="1"/>
</dbReference>
<dbReference type="Proteomes" id="UP001549691">
    <property type="component" value="Unassembled WGS sequence"/>
</dbReference>
<dbReference type="InterPro" id="IPR036765">
    <property type="entry name" value="ZipA_FtsZ-bd_C_sf"/>
</dbReference>
<evidence type="ECO:0000256" key="1">
    <source>
        <dbReference type="ARBA" id="ARBA00022475"/>
    </source>
</evidence>
<organism evidence="13 14">
    <name type="scientific">Uliginosibacterium flavum</name>
    <dbReference type="NCBI Taxonomy" id="1396831"/>
    <lineage>
        <taxon>Bacteria</taxon>
        <taxon>Pseudomonadati</taxon>
        <taxon>Pseudomonadota</taxon>
        <taxon>Betaproteobacteria</taxon>
        <taxon>Rhodocyclales</taxon>
        <taxon>Zoogloeaceae</taxon>
        <taxon>Uliginosibacterium</taxon>
    </lineage>
</organism>
<sequence>MMSGNELQYSLIGLSVLAILGLVVYNLWQERKARKHAEQAFRSTHHDVLLEGDAEPVVPPAPGGRMEPGLRAEPAATPAQSARSATVASLPTQPARSTQRTQRQQEPVLGFEAQAIDCAVSIEAPAGVSASALFLAGQEVLAGITRRLQWYGWSDLDAQWFLIDARTPGAINRACVTLQLVDRRGAISEVELDRFYQQLQRVCEQFLAVPRLPARNDVLNHAAEIDSFCAEVDVQIALSVVAQKTSFSGTKLRALAESAGLVIGTDGAYHARDEGGNTLFTLANQEAVPFSIEQLRHLQTHGLSWVLDVPRVANPAAAFDRMVALAHHFAESMGGVVVDDNRAPLSDRAIGLIRSQIGQFELQMDRQSMPAGGEIALRLFA</sequence>
<dbReference type="GO" id="GO:0051301">
    <property type="term" value="P:cell division"/>
    <property type="evidence" value="ECO:0007669"/>
    <property type="project" value="UniProtKB-KW"/>
</dbReference>
<comment type="function">
    <text evidence="8">Essential cell division protein that stabilizes the FtsZ protofilaments by cross-linking them and that serves as a cytoplasmic membrane anchor for the Z ring. Also required for the recruitment to the septal ring of downstream cell division proteins.</text>
</comment>
<dbReference type="RefSeq" id="WP_354600476.1">
    <property type="nucleotide sequence ID" value="NZ_JBEWZI010000006.1"/>
</dbReference>
<feature type="region of interest" description="Disordered" evidence="10">
    <location>
        <begin position="52"/>
        <end position="106"/>
    </location>
</feature>
<comment type="caution">
    <text evidence="13">The sequence shown here is derived from an EMBL/GenBank/DDBJ whole genome shotgun (WGS) entry which is preliminary data.</text>
</comment>
<dbReference type="PANTHER" id="PTHR38685:SF1">
    <property type="entry name" value="CELL DIVISION PROTEIN ZIPA"/>
    <property type="match status" value="1"/>
</dbReference>
<evidence type="ECO:0000256" key="9">
    <source>
        <dbReference type="RuleBase" id="RU003613"/>
    </source>
</evidence>
<feature type="compositionally biased region" description="Polar residues" evidence="10">
    <location>
        <begin position="78"/>
        <end position="105"/>
    </location>
</feature>
<evidence type="ECO:0000256" key="4">
    <source>
        <dbReference type="ARBA" id="ARBA00022692"/>
    </source>
</evidence>
<evidence type="ECO:0000313" key="14">
    <source>
        <dbReference type="Proteomes" id="UP001549691"/>
    </source>
</evidence>
<comment type="subcellular location">
    <subcellularLocation>
        <location evidence="9">Cell inner membrane</location>
        <topology evidence="9">Single-pass type I membrane protein</topology>
    </subcellularLocation>
</comment>
<evidence type="ECO:0000259" key="12">
    <source>
        <dbReference type="SMART" id="SM00771"/>
    </source>
</evidence>
<feature type="transmembrane region" description="Helical" evidence="11">
    <location>
        <begin position="6"/>
        <end position="28"/>
    </location>
</feature>
<feature type="domain" description="ZipA C-terminal FtsZ-binding" evidence="12">
    <location>
        <begin position="232"/>
        <end position="357"/>
    </location>
</feature>
<dbReference type="SUPFAM" id="SSF64383">
    <property type="entry name" value="Cell-division protein ZipA, C-terminal domain"/>
    <property type="match status" value="1"/>
</dbReference>
<evidence type="ECO:0000256" key="3">
    <source>
        <dbReference type="ARBA" id="ARBA00022618"/>
    </source>
</evidence>
<evidence type="ECO:0000313" key="13">
    <source>
        <dbReference type="EMBL" id="MET7014018.1"/>
    </source>
</evidence>
<keyword evidence="4 9" id="KW-0812">Transmembrane</keyword>
<dbReference type="Gene3D" id="3.30.1400.10">
    <property type="entry name" value="ZipA, C-terminal FtsZ-binding domain"/>
    <property type="match status" value="1"/>
</dbReference>
<evidence type="ECO:0000256" key="11">
    <source>
        <dbReference type="SAM" id="Phobius"/>
    </source>
</evidence>
<protein>
    <recommendedName>
        <fullName evidence="8">Cell division protein ZipA</fullName>
    </recommendedName>
</protein>
<comment type="similarity">
    <text evidence="8">Belongs to the ZipA family.</text>
</comment>
<name>A0ABV2TJC2_9RHOO</name>
<dbReference type="EMBL" id="JBEWZI010000006">
    <property type="protein sequence ID" value="MET7014018.1"/>
    <property type="molecule type" value="Genomic_DNA"/>
</dbReference>
<keyword evidence="2 9" id="KW-0997">Cell inner membrane</keyword>
<proteinExistence type="inferred from homology"/>
<dbReference type="InterPro" id="IPR011919">
    <property type="entry name" value="Cell_div_ZipA"/>
</dbReference>
<dbReference type="SMART" id="SM00771">
    <property type="entry name" value="ZipA_C"/>
    <property type="match status" value="1"/>
</dbReference>
<keyword evidence="5 11" id="KW-1133">Transmembrane helix</keyword>
<reference evidence="13 14" key="1">
    <citation type="submission" date="2024-07" db="EMBL/GenBank/DDBJ databases">
        <title>Uliginosibacterium flavum JJ3220;KACC:17644.</title>
        <authorList>
            <person name="Kim M.K."/>
        </authorList>
    </citation>
    <scope>NUCLEOTIDE SEQUENCE [LARGE SCALE GENOMIC DNA]</scope>
    <source>
        <strain evidence="13 14">KACC:17644</strain>
    </source>
</reference>
<dbReference type="InterPro" id="IPR007449">
    <property type="entry name" value="ZipA_FtsZ-bd_C"/>
</dbReference>